<dbReference type="AlphaFoldDB" id="A0A9P3GPA9"/>
<dbReference type="EMBL" id="BPQB01000091">
    <property type="protein sequence ID" value="GJE98603.1"/>
    <property type="molecule type" value="Genomic_DNA"/>
</dbReference>
<evidence type="ECO:0000313" key="1">
    <source>
        <dbReference type="EMBL" id="GJE98603.1"/>
    </source>
</evidence>
<proteinExistence type="predicted"/>
<sequence>MSLPLEIITEIFGEVARDTHAAYTRNFRRNALRTDPEDPRPYSWIHVSHVCRLWRSIALSTSALWANLCIINPIATEEFLRRSAKHNLTVTFKRTPRSVRHPAQEERDARMRTFRDVMLNHIHRIASLVMPTCFVIFTPEMAAAAIQLRSITMVADDVDFGPRDTRSPLPLPFPVLEHFEFRVAAYRQRYIRLLCPTLKTLILQPELKNACLPSARELVHIIATMPHLEHLDVRLSSAPELITQTTDLPHLRYIRLVGAPAPVVASLLAHVIPARDVQLNIGCHLGYEENEGDFLSVPQIIVRALWNAVDPSSFAPCTAFSIGDIGGYYGLHGWRRKPNFSAFANLAAISAGADVRVTCAWEETYEDLATILRPFTLGAVQHVRIGKMPWHIAGMLENTSMLCSHKGLRSLVLDGVVVTLSLHLLAGTSARDITLMNTKFKPSNLANETHGACGSLCAVRSTTSDEPGCAADLAEVLARRAAEGRPVASLRIVLAMHLAVVDVEVLRGYVTEVEWDGHEADDPLDSAIYIE</sequence>
<dbReference type="SUPFAM" id="SSF81383">
    <property type="entry name" value="F-box domain"/>
    <property type="match status" value="1"/>
</dbReference>
<dbReference type="InterPro" id="IPR036047">
    <property type="entry name" value="F-box-like_dom_sf"/>
</dbReference>
<gene>
    <name evidence="1" type="ORF">PsYK624_148370</name>
</gene>
<name>A0A9P3GPA9_9APHY</name>
<dbReference type="Gene3D" id="1.20.1280.50">
    <property type="match status" value="1"/>
</dbReference>
<comment type="caution">
    <text evidence="1">The sequence shown here is derived from an EMBL/GenBank/DDBJ whole genome shotgun (WGS) entry which is preliminary data.</text>
</comment>
<organism evidence="1 2">
    <name type="scientific">Phanerochaete sordida</name>
    <dbReference type="NCBI Taxonomy" id="48140"/>
    <lineage>
        <taxon>Eukaryota</taxon>
        <taxon>Fungi</taxon>
        <taxon>Dikarya</taxon>
        <taxon>Basidiomycota</taxon>
        <taxon>Agaricomycotina</taxon>
        <taxon>Agaricomycetes</taxon>
        <taxon>Polyporales</taxon>
        <taxon>Phanerochaetaceae</taxon>
        <taxon>Phanerochaete</taxon>
    </lineage>
</organism>
<dbReference type="Proteomes" id="UP000703269">
    <property type="component" value="Unassembled WGS sequence"/>
</dbReference>
<evidence type="ECO:0000313" key="2">
    <source>
        <dbReference type="Proteomes" id="UP000703269"/>
    </source>
</evidence>
<keyword evidence="2" id="KW-1185">Reference proteome</keyword>
<accession>A0A9P3GPA9</accession>
<dbReference type="OrthoDB" id="2804717at2759"/>
<protein>
    <submittedName>
        <fullName evidence="1">F-box protein</fullName>
    </submittedName>
</protein>
<reference evidence="1 2" key="1">
    <citation type="submission" date="2021-08" db="EMBL/GenBank/DDBJ databases">
        <title>Draft Genome Sequence of Phanerochaete sordida strain YK-624.</title>
        <authorList>
            <person name="Mori T."/>
            <person name="Dohra H."/>
            <person name="Suzuki T."/>
            <person name="Kawagishi H."/>
            <person name="Hirai H."/>
        </authorList>
    </citation>
    <scope>NUCLEOTIDE SEQUENCE [LARGE SCALE GENOMIC DNA]</scope>
    <source>
        <strain evidence="1 2">YK-624</strain>
    </source>
</reference>